<comment type="similarity">
    <text evidence="1">Belongs to the UPF0161 family.</text>
</comment>
<dbReference type="AlphaFoldDB" id="A0A850NL75"/>
<dbReference type="EMBL" id="JACHXV010000002">
    <property type="protein sequence ID" value="MBB3172813.1"/>
    <property type="molecule type" value="Genomic_DNA"/>
</dbReference>
<sequence length="77" mass="8304">MTPLARMLDGAVLVYQWTLSPLLGGRCRFHPSCSCYAREAIAAHGAIRGAGLAGWRILRCNPWCDGGYDPVPGTGRD</sequence>
<dbReference type="SMART" id="SM01234">
    <property type="entry name" value="Haemolytic"/>
    <property type="match status" value="1"/>
</dbReference>
<keyword evidence="1" id="KW-0472">Membrane</keyword>
<dbReference type="Proteomes" id="UP000557688">
    <property type="component" value="Unassembled WGS sequence"/>
</dbReference>
<dbReference type="Pfam" id="PF01809">
    <property type="entry name" value="YidD"/>
    <property type="match status" value="1"/>
</dbReference>
<dbReference type="RefSeq" id="WP_176624193.1">
    <property type="nucleotide sequence ID" value="NZ_JABXXQ010000174.1"/>
</dbReference>
<dbReference type="PANTHER" id="PTHR33383:SF1">
    <property type="entry name" value="MEMBRANE PROTEIN INSERTION EFFICIENCY FACTOR-RELATED"/>
    <property type="match status" value="1"/>
</dbReference>
<evidence type="ECO:0000313" key="2">
    <source>
        <dbReference type="EMBL" id="MBB3172813.1"/>
    </source>
</evidence>
<evidence type="ECO:0000313" key="3">
    <source>
        <dbReference type="EMBL" id="NVN30561.1"/>
    </source>
</evidence>
<dbReference type="Proteomes" id="UP000565205">
    <property type="component" value="Unassembled WGS sequence"/>
</dbReference>
<dbReference type="EMBL" id="JABXXQ010000174">
    <property type="protein sequence ID" value="NVN30561.1"/>
    <property type="molecule type" value="Genomic_DNA"/>
</dbReference>
<dbReference type="HAMAP" id="MF_00386">
    <property type="entry name" value="UPF0161_YidD"/>
    <property type="match status" value="1"/>
</dbReference>
<dbReference type="NCBIfam" id="TIGR00278">
    <property type="entry name" value="membrane protein insertion efficiency factor YidD"/>
    <property type="match status" value="1"/>
</dbReference>
<gene>
    <name evidence="3" type="primary">yidD</name>
    <name evidence="2" type="ORF">FHR90_000627</name>
    <name evidence="3" type="ORF">HUK83_09495</name>
</gene>
<keyword evidence="1" id="KW-1003">Cell membrane</keyword>
<evidence type="ECO:0000256" key="1">
    <source>
        <dbReference type="HAMAP-Rule" id="MF_00386"/>
    </source>
</evidence>
<comment type="subcellular location">
    <subcellularLocation>
        <location evidence="1">Cell membrane</location>
        <topology evidence="1">Peripheral membrane protein</topology>
        <orientation evidence="1">Cytoplasmic side</orientation>
    </subcellularLocation>
</comment>
<proteinExistence type="inferred from homology"/>
<dbReference type="PANTHER" id="PTHR33383">
    <property type="entry name" value="MEMBRANE PROTEIN INSERTION EFFICIENCY FACTOR-RELATED"/>
    <property type="match status" value="1"/>
</dbReference>
<comment type="function">
    <text evidence="1">Could be involved in insertion of integral membrane proteins into the membrane.</text>
</comment>
<name>A0A850NL75_9PROT</name>
<dbReference type="GO" id="GO:0005886">
    <property type="term" value="C:plasma membrane"/>
    <property type="evidence" value="ECO:0007669"/>
    <property type="project" value="UniProtKB-SubCell"/>
</dbReference>
<reference evidence="2 4" key="2">
    <citation type="submission" date="2020-08" db="EMBL/GenBank/DDBJ databases">
        <title>Genomic Encyclopedia of Type Strains, Phase III (KMG-III): the genomes of soil and plant-associated and newly described type strains.</title>
        <authorList>
            <person name="Whitman W."/>
        </authorList>
    </citation>
    <scope>NUCLEOTIDE SEQUENCE [LARGE SCALE GENOMIC DNA]</scope>
    <source>
        <strain evidence="2 4">CECT 8088</strain>
    </source>
</reference>
<evidence type="ECO:0000313" key="5">
    <source>
        <dbReference type="Proteomes" id="UP000565205"/>
    </source>
</evidence>
<keyword evidence="4" id="KW-1185">Reference proteome</keyword>
<evidence type="ECO:0000313" key="4">
    <source>
        <dbReference type="Proteomes" id="UP000557688"/>
    </source>
</evidence>
<accession>A0A850NL75</accession>
<reference evidence="3 5" key="1">
    <citation type="submission" date="2020-06" db="EMBL/GenBank/DDBJ databases">
        <title>Description of novel acetic acid bacteria.</title>
        <authorList>
            <person name="Sombolestani A."/>
        </authorList>
    </citation>
    <scope>NUCLEOTIDE SEQUENCE [LARGE SCALE GENOMIC DNA]</scope>
    <source>
        <strain evidence="3 5">LMG 26838</strain>
    </source>
</reference>
<protein>
    <recommendedName>
        <fullName evidence="1">Putative membrane protein insertion efficiency factor</fullName>
    </recommendedName>
</protein>
<organism evidence="3 5">
    <name type="scientific">Endobacter medicaginis</name>
    <dbReference type="NCBI Taxonomy" id="1181271"/>
    <lineage>
        <taxon>Bacteria</taxon>
        <taxon>Pseudomonadati</taxon>
        <taxon>Pseudomonadota</taxon>
        <taxon>Alphaproteobacteria</taxon>
        <taxon>Acetobacterales</taxon>
        <taxon>Acetobacteraceae</taxon>
        <taxon>Endobacter</taxon>
    </lineage>
</organism>
<comment type="caution">
    <text evidence="3">The sequence shown here is derived from an EMBL/GenBank/DDBJ whole genome shotgun (WGS) entry which is preliminary data.</text>
</comment>
<dbReference type="InterPro" id="IPR002696">
    <property type="entry name" value="Membr_insert_effic_factor_YidD"/>
</dbReference>